<dbReference type="HOGENOM" id="CLU_085376_4_1_5"/>
<dbReference type="CDD" id="cd02209">
    <property type="entry name" value="cupin_XRE_C"/>
    <property type="match status" value="1"/>
</dbReference>
<organism evidence="2 3">
    <name type="scientific">Afipia carboxidovorans (strain ATCC 49405 / DSM 1227 / KCTC 32145 / OM5)</name>
    <name type="common">Oligotropha carboxidovorans</name>
    <dbReference type="NCBI Taxonomy" id="504832"/>
    <lineage>
        <taxon>Bacteria</taxon>
        <taxon>Pseudomonadati</taxon>
        <taxon>Pseudomonadota</taxon>
        <taxon>Alphaproteobacteria</taxon>
        <taxon>Hyphomicrobiales</taxon>
        <taxon>Nitrobacteraceae</taxon>
        <taxon>Afipia</taxon>
    </lineage>
</organism>
<feature type="domain" description="HTH cro/C1-type" evidence="1">
    <location>
        <begin position="2"/>
        <end position="23"/>
    </location>
</feature>
<dbReference type="AlphaFoldDB" id="F8BX73"/>
<gene>
    <name evidence="2" type="ordered locus">OCA5_c21470</name>
</gene>
<dbReference type="InterPro" id="IPR001387">
    <property type="entry name" value="Cro/C1-type_HTH"/>
</dbReference>
<dbReference type="InterPro" id="IPR011051">
    <property type="entry name" value="RmlC_Cupin_sf"/>
</dbReference>
<dbReference type="Proteomes" id="UP000007730">
    <property type="component" value="Chromosome"/>
</dbReference>
<accession>F8BX73</accession>
<dbReference type="PROSITE" id="PS50943">
    <property type="entry name" value="HTH_CROC1"/>
    <property type="match status" value="1"/>
</dbReference>
<evidence type="ECO:0000313" key="2">
    <source>
        <dbReference type="EMBL" id="AEI06850.1"/>
    </source>
</evidence>
<dbReference type="InterPro" id="IPR013096">
    <property type="entry name" value="Cupin_2"/>
</dbReference>
<dbReference type="Pfam" id="PF07883">
    <property type="entry name" value="Cupin_2"/>
    <property type="match status" value="1"/>
</dbReference>
<sequence>MTSPTATVLGKLAEGFGISISQLVGGEELSGDVVVMPRAEQAVFRVPTTGFERRSLSPLASQNSGVDFVVNVLPPLQSSGTFPPHRAGVEETLTVASGRLGLQLGDEKYDLKAGDAIFYRAHVSHRFDNPSDSEPAVFFIVINNVGGRS</sequence>
<dbReference type="InterPro" id="IPR014710">
    <property type="entry name" value="RmlC-like_jellyroll"/>
</dbReference>
<reference evidence="2 3" key="1">
    <citation type="journal article" date="2011" name="J. Bacteriol.">
        <title>Complete genome sequences of the chemolithoautotrophic Oligotropha carboxidovorans strains OM4 and OM5.</title>
        <authorList>
            <person name="Volland S."/>
            <person name="Rachinger M."/>
            <person name="Strittmatter A."/>
            <person name="Daniel R."/>
            <person name="Gottschalk G."/>
            <person name="Meyer O."/>
        </authorList>
    </citation>
    <scope>NUCLEOTIDE SEQUENCE [LARGE SCALE GENOMIC DNA]</scope>
    <source>
        <strain evidence="3">ATCC 49405 / DSM 1227 / KCTC 32145 / OM5</strain>
    </source>
</reference>
<dbReference type="eggNOG" id="COG1917">
    <property type="taxonomic scope" value="Bacteria"/>
</dbReference>
<dbReference type="Gene3D" id="2.60.120.10">
    <property type="entry name" value="Jelly Rolls"/>
    <property type="match status" value="1"/>
</dbReference>
<dbReference type="STRING" id="504832.OCA5_c21470"/>
<protein>
    <recommendedName>
        <fullName evidence="1">HTH cro/C1-type domain-containing protein</fullName>
    </recommendedName>
</protein>
<name>F8BX73_AFIC5</name>
<evidence type="ECO:0000313" key="3">
    <source>
        <dbReference type="Proteomes" id="UP000007730"/>
    </source>
</evidence>
<keyword evidence="3" id="KW-1185">Reference proteome</keyword>
<dbReference type="KEGG" id="ocg:OCA5_c21470"/>
<evidence type="ECO:0000259" key="1">
    <source>
        <dbReference type="PROSITE" id="PS50943"/>
    </source>
</evidence>
<proteinExistence type="predicted"/>
<dbReference type="EMBL" id="CP002826">
    <property type="protein sequence ID" value="AEI06850.1"/>
    <property type="molecule type" value="Genomic_DNA"/>
</dbReference>
<dbReference type="SUPFAM" id="SSF51182">
    <property type="entry name" value="RmlC-like cupins"/>
    <property type="match status" value="1"/>
</dbReference>
<dbReference type="eggNOG" id="COG1396">
    <property type="taxonomic scope" value="Bacteria"/>
</dbReference>